<name>A0A1D9MCR7_9RHOB</name>
<dbReference type="RefSeq" id="WP_068766991.1">
    <property type="nucleotide sequence ID" value="NZ_CP017781.1"/>
</dbReference>
<accession>A0A1D9MCR7</accession>
<dbReference type="EMBL" id="CP017781">
    <property type="protein sequence ID" value="AOZ69603.1"/>
    <property type="molecule type" value="Genomic_DNA"/>
</dbReference>
<evidence type="ECO:0000313" key="1">
    <source>
        <dbReference type="EMBL" id="AOZ69603.1"/>
    </source>
</evidence>
<evidence type="ECO:0000313" key="2">
    <source>
        <dbReference type="Proteomes" id="UP000176562"/>
    </source>
</evidence>
<dbReference type="Proteomes" id="UP000176562">
    <property type="component" value="Chromosome"/>
</dbReference>
<gene>
    <name evidence="1" type="ORF">LPB142_09980</name>
</gene>
<sequence length="84" mass="9197">MAQSAYHTSAGGFDYIGLRKGARGAVEIVYDDGVARRRVWRVLGAVSENQLGDAIARAARQVKVLPALYDELRKRSISVEAVLH</sequence>
<evidence type="ECO:0008006" key="3">
    <source>
        <dbReference type="Google" id="ProtNLM"/>
    </source>
</evidence>
<dbReference type="KEGG" id="rhp:LPB142_09980"/>
<organism evidence="1 2">
    <name type="scientific">Rhodobacter xanthinilyticus</name>
    <dbReference type="NCBI Taxonomy" id="1850250"/>
    <lineage>
        <taxon>Bacteria</taxon>
        <taxon>Pseudomonadati</taxon>
        <taxon>Pseudomonadota</taxon>
        <taxon>Alphaproteobacteria</taxon>
        <taxon>Rhodobacterales</taxon>
        <taxon>Rhodobacter group</taxon>
        <taxon>Rhodobacter</taxon>
    </lineage>
</organism>
<proteinExistence type="predicted"/>
<protein>
    <recommendedName>
        <fullName evidence="3">KTSC domain-containing protein</fullName>
    </recommendedName>
</protein>
<reference evidence="1 2" key="1">
    <citation type="submission" date="2016-10" db="EMBL/GenBank/DDBJ databases">
        <title>Rhodobacter sp. LPB0142, isolated from sea water.</title>
        <authorList>
            <person name="Kim E."/>
            <person name="Yi H."/>
        </authorList>
    </citation>
    <scope>NUCLEOTIDE SEQUENCE [LARGE SCALE GENOMIC DNA]</scope>
    <source>
        <strain evidence="1 2">LPB0142</strain>
    </source>
</reference>
<keyword evidence="2" id="KW-1185">Reference proteome</keyword>
<dbReference type="AlphaFoldDB" id="A0A1D9MCR7"/>